<proteinExistence type="predicted"/>
<dbReference type="Proteomes" id="UP000214746">
    <property type="component" value="Unassembled WGS sequence"/>
</dbReference>
<gene>
    <name evidence="2" type="ORF">CBW46_003595</name>
</gene>
<evidence type="ECO:0000313" key="3">
    <source>
        <dbReference type="Proteomes" id="UP000214746"/>
    </source>
</evidence>
<organism evidence="2 3">
    <name type="scientific">Paenibacillus xerothermodurans</name>
    <dbReference type="NCBI Taxonomy" id="1977292"/>
    <lineage>
        <taxon>Bacteria</taxon>
        <taxon>Bacillati</taxon>
        <taxon>Bacillota</taxon>
        <taxon>Bacilli</taxon>
        <taxon>Bacillales</taxon>
        <taxon>Paenibacillaceae</taxon>
        <taxon>Paenibacillus</taxon>
    </lineage>
</organism>
<name>A0A2W1ND10_PAEXE</name>
<protein>
    <submittedName>
        <fullName evidence="2">Uncharacterized protein</fullName>
    </submittedName>
</protein>
<accession>A0A2W1ND10</accession>
<dbReference type="RefSeq" id="WP_089198693.1">
    <property type="nucleotide sequence ID" value="NZ_NHRJ02000002.1"/>
</dbReference>
<dbReference type="EMBL" id="NHRJ02000002">
    <property type="protein sequence ID" value="PZE21550.1"/>
    <property type="molecule type" value="Genomic_DNA"/>
</dbReference>
<evidence type="ECO:0000313" key="2">
    <source>
        <dbReference type="EMBL" id="PZE21550.1"/>
    </source>
</evidence>
<reference evidence="2" key="1">
    <citation type="submission" date="2018-06" db="EMBL/GenBank/DDBJ databases">
        <title>Paenibacillus xerothermodurans sp. nov. an extremely dry heat resistant spore forming bacterium isolated from the soil of Cape Canaveral, Florida.</title>
        <authorList>
            <person name="Seuylemezian A."/>
            <person name="Kaur N."/>
            <person name="Patil P."/>
            <person name="Patil P."/>
            <person name="Mayilraj S."/>
            <person name="Vaishampayan P."/>
        </authorList>
    </citation>
    <scope>NUCLEOTIDE SEQUENCE [LARGE SCALE GENOMIC DNA]</scope>
    <source>
        <strain evidence="2">ATCC 27380</strain>
    </source>
</reference>
<feature type="signal peptide" evidence="1">
    <location>
        <begin position="1"/>
        <end position="21"/>
    </location>
</feature>
<comment type="caution">
    <text evidence="2">The sequence shown here is derived from an EMBL/GenBank/DDBJ whole genome shotgun (WGS) entry which is preliminary data.</text>
</comment>
<keyword evidence="3" id="KW-1185">Reference proteome</keyword>
<feature type="chain" id="PRO_5016146460" evidence="1">
    <location>
        <begin position="22"/>
        <end position="191"/>
    </location>
</feature>
<evidence type="ECO:0000256" key="1">
    <source>
        <dbReference type="SAM" id="SignalP"/>
    </source>
</evidence>
<dbReference type="AlphaFoldDB" id="A0A2W1ND10"/>
<dbReference type="OrthoDB" id="2612080at2"/>
<keyword evidence="1" id="KW-0732">Signal</keyword>
<sequence length="191" mass="21190">MLKKIALFTLTGALAVTGIVAANQYFTKDSSLPEVHVEAHYAYTVDMDKIGEFADLVVVGSPSQDLQDRESVVKYFPRDPGDTTGKPQALESFYTLADFEVQTVYKGDTSVHPGDTIKVREETAVINTAEGKKKLTLDKYPDDLKKGSKYVLFLKKYGDYYTLVRDAEGREAVATDADIQKALEKHKVKAN</sequence>